<dbReference type="Pfam" id="PF03713">
    <property type="entry name" value="DUF305"/>
    <property type="match status" value="1"/>
</dbReference>
<feature type="chain" id="PRO_5038576775" evidence="1">
    <location>
        <begin position="36"/>
        <end position="212"/>
    </location>
</feature>
<dbReference type="InterPro" id="IPR005183">
    <property type="entry name" value="DUF305_CopM-like"/>
</dbReference>
<dbReference type="Proteomes" id="UP000295680">
    <property type="component" value="Unassembled WGS sequence"/>
</dbReference>
<dbReference type="InterPro" id="IPR012347">
    <property type="entry name" value="Ferritin-like"/>
</dbReference>
<evidence type="ECO:0000313" key="3">
    <source>
        <dbReference type="EMBL" id="TCO49803.1"/>
    </source>
</evidence>
<comment type="caution">
    <text evidence="3">The sequence shown here is derived from an EMBL/GenBank/DDBJ whole genome shotgun (WGS) entry which is preliminary data.</text>
</comment>
<sequence>MGRPVASTAVRSIGACVTISLLVLSVLTGCTAASSADKPDVIVPGLPGEPARTLPADKASAAQQKPAFNEADVRYVTMMIAHHQQAIEMTALVPTRAARDEVKAIASRIADTQGPDIKAMQAWLTKVKAPAHEMRDPMPGMASPDQLAALRAANGPDFDTMFLRLMTTHHEGAITMAADLLQTGSDVFVEEMAQDVLATQQKEISQMKAMLG</sequence>
<feature type="domain" description="DUF305" evidence="2">
    <location>
        <begin position="72"/>
        <end position="211"/>
    </location>
</feature>
<evidence type="ECO:0000259" key="2">
    <source>
        <dbReference type="Pfam" id="PF03713"/>
    </source>
</evidence>
<evidence type="ECO:0000313" key="4">
    <source>
        <dbReference type="Proteomes" id="UP000295680"/>
    </source>
</evidence>
<evidence type="ECO:0000256" key="1">
    <source>
        <dbReference type="SAM" id="SignalP"/>
    </source>
</evidence>
<keyword evidence="1" id="KW-0732">Signal</keyword>
<keyword evidence="4" id="KW-1185">Reference proteome</keyword>
<reference evidence="3 4" key="1">
    <citation type="submission" date="2019-03" db="EMBL/GenBank/DDBJ databases">
        <title>Genomic Encyclopedia of Type Strains, Phase IV (KMG-IV): sequencing the most valuable type-strain genomes for metagenomic binning, comparative biology and taxonomic classification.</title>
        <authorList>
            <person name="Goeker M."/>
        </authorList>
    </citation>
    <scope>NUCLEOTIDE SEQUENCE [LARGE SCALE GENOMIC DNA]</scope>
    <source>
        <strain evidence="3 4">DSM 45934</strain>
    </source>
</reference>
<gene>
    <name evidence="3" type="ORF">EV192_114173</name>
</gene>
<protein>
    <submittedName>
        <fullName evidence="3">Uncharacterized protein (DUF305 family)</fullName>
    </submittedName>
</protein>
<dbReference type="Gene3D" id="1.20.1260.10">
    <property type="match status" value="1"/>
</dbReference>
<dbReference type="PANTHER" id="PTHR36933:SF1">
    <property type="entry name" value="SLL0788 PROTEIN"/>
    <property type="match status" value="1"/>
</dbReference>
<proteinExistence type="predicted"/>
<dbReference type="AlphaFoldDB" id="A0A4R2IVT1"/>
<organism evidence="3 4">
    <name type="scientific">Actinocrispum wychmicini</name>
    <dbReference type="NCBI Taxonomy" id="1213861"/>
    <lineage>
        <taxon>Bacteria</taxon>
        <taxon>Bacillati</taxon>
        <taxon>Actinomycetota</taxon>
        <taxon>Actinomycetes</taxon>
        <taxon>Pseudonocardiales</taxon>
        <taxon>Pseudonocardiaceae</taxon>
        <taxon>Actinocrispum</taxon>
    </lineage>
</organism>
<feature type="signal peptide" evidence="1">
    <location>
        <begin position="1"/>
        <end position="35"/>
    </location>
</feature>
<name>A0A4R2IVT1_9PSEU</name>
<dbReference type="EMBL" id="SLWS01000014">
    <property type="protein sequence ID" value="TCO49803.1"/>
    <property type="molecule type" value="Genomic_DNA"/>
</dbReference>
<dbReference type="PROSITE" id="PS51257">
    <property type="entry name" value="PROKAR_LIPOPROTEIN"/>
    <property type="match status" value="1"/>
</dbReference>
<accession>A0A4R2IVT1</accession>
<dbReference type="PANTHER" id="PTHR36933">
    <property type="entry name" value="SLL0788 PROTEIN"/>
    <property type="match status" value="1"/>
</dbReference>